<dbReference type="InterPro" id="IPR036249">
    <property type="entry name" value="Thioredoxin-like_sf"/>
</dbReference>
<feature type="transmembrane region" description="Helical" evidence="10">
    <location>
        <begin position="12"/>
        <end position="32"/>
    </location>
</feature>
<comment type="similarity">
    <text evidence="2">Belongs to the VKOR family.</text>
</comment>
<keyword evidence="9" id="KW-0676">Redox-active center</keyword>
<sequence>MIRRRSTPWIHRYSRIIIAAIAGLGTLTTAYLTYEKLTKGTVACIAETAGKAGCNDVLSSPWAEIPVGSGIPLPIYGLLAYLSMVIFALLPLAIKPEENKEQRKKLENVTWLLLLVGAIAMTVFSSYLMFVMAFRIQAVCPYCIASATFSLSFLVLTIIGRSWEDFGQIFFTAIIVGMVTLIGTLGVYGSIGKGGKLELGKVSPEAVQIGKGGKILFDPTPGKVGEPNPEFGWEITTTSGDAEIQLAQHLVKSGAKEYSAFWCPHCHEQKLIFGKEAEKVLSESNIKVECAAQSPKGKPQDCQAAGIKGFPTWIINGKQYSGVQNLDELAKVTGYTGPQNFKYFK</sequence>
<accession>A0A2A2THR5</accession>
<evidence type="ECO:0000256" key="8">
    <source>
        <dbReference type="ARBA" id="ARBA00023157"/>
    </source>
</evidence>
<keyword evidence="7 10" id="KW-0472">Membrane</keyword>
<evidence type="ECO:0000256" key="3">
    <source>
        <dbReference type="ARBA" id="ARBA00022692"/>
    </source>
</evidence>
<dbReference type="SUPFAM" id="SSF52833">
    <property type="entry name" value="Thioredoxin-like"/>
    <property type="match status" value="1"/>
</dbReference>
<protein>
    <recommendedName>
        <fullName evidence="11">Thioredoxin domain-containing protein</fullName>
    </recommendedName>
</protein>
<evidence type="ECO:0000313" key="13">
    <source>
        <dbReference type="Proteomes" id="UP000218238"/>
    </source>
</evidence>
<dbReference type="PANTHER" id="PTHR34573">
    <property type="entry name" value="VKC DOMAIN-CONTAINING PROTEIN"/>
    <property type="match status" value="1"/>
</dbReference>
<dbReference type="Pfam" id="PF07884">
    <property type="entry name" value="VKOR"/>
    <property type="match status" value="1"/>
</dbReference>
<keyword evidence="5 10" id="KW-1133">Transmembrane helix</keyword>
<keyword evidence="3 10" id="KW-0812">Transmembrane</keyword>
<evidence type="ECO:0000256" key="2">
    <source>
        <dbReference type="ARBA" id="ARBA00006214"/>
    </source>
</evidence>
<dbReference type="Gene3D" id="3.40.30.10">
    <property type="entry name" value="Glutaredoxin"/>
    <property type="match status" value="1"/>
</dbReference>
<evidence type="ECO:0000256" key="4">
    <source>
        <dbReference type="ARBA" id="ARBA00022719"/>
    </source>
</evidence>
<dbReference type="InterPro" id="IPR044698">
    <property type="entry name" value="VKOR/LTO1"/>
</dbReference>
<evidence type="ECO:0000256" key="5">
    <source>
        <dbReference type="ARBA" id="ARBA00022989"/>
    </source>
</evidence>
<keyword evidence="13" id="KW-1185">Reference proteome</keyword>
<evidence type="ECO:0000313" key="12">
    <source>
        <dbReference type="EMBL" id="PAX53226.1"/>
    </source>
</evidence>
<dbReference type="AlphaFoldDB" id="A0A2A2THR5"/>
<reference evidence="12 13" key="1">
    <citation type="submission" date="2017-08" db="EMBL/GenBank/DDBJ databases">
        <title>Draft genome sequence of filamentous cyanobacterium Calothrix elsteri CCALA 953.</title>
        <authorList>
            <person name="Gagunashvili A.N."/>
            <person name="Elster J."/>
            <person name="Andresson O.S."/>
        </authorList>
    </citation>
    <scope>NUCLEOTIDE SEQUENCE [LARGE SCALE GENOMIC DNA]</scope>
    <source>
        <strain evidence="12 13">CCALA 953</strain>
    </source>
</reference>
<dbReference type="InterPro" id="IPR013766">
    <property type="entry name" value="Thioredoxin_domain"/>
</dbReference>
<comment type="caution">
    <text evidence="12">The sequence shown here is derived from an EMBL/GenBank/DDBJ whole genome shotgun (WGS) entry which is preliminary data.</text>
</comment>
<feature type="transmembrane region" description="Helical" evidence="10">
    <location>
        <begin position="169"/>
        <end position="191"/>
    </location>
</feature>
<dbReference type="PANTHER" id="PTHR34573:SF1">
    <property type="entry name" value="VITAMIN K EPOXIDE REDUCTASE DOMAIN-CONTAINING PROTEIN"/>
    <property type="match status" value="1"/>
</dbReference>
<evidence type="ECO:0000256" key="6">
    <source>
        <dbReference type="ARBA" id="ARBA00023002"/>
    </source>
</evidence>
<feature type="transmembrane region" description="Helical" evidence="10">
    <location>
        <begin position="106"/>
        <end position="130"/>
    </location>
</feature>
<evidence type="ECO:0000259" key="11">
    <source>
        <dbReference type="PROSITE" id="PS51352"/>
    </source>
</evidence>
<gene>
    <name evidence="12" type="ORF">CK510_15070</name>
</gene>
<dbReference type="SMART" id="SM00756">
    <property type="entry name" value="VKc"/>
    <property type="match status" value="1"/>
</dbReference>
<name>A0A2A2THR5_9CYAN</name>
<dbReference type="PROSITE" id="PS51352">
    <property type="entry name" value="THIOREDOXIN_2"/>
    <property type="match status" value="1"/>
</dbReference>
<dbReference type="RefSeq" id="WP_095722481.1">
    <property type="nucleotide sequence ID" value="NZ_NTFS01000159.1"/>
</dbReference>
<dbReference type="CDD" id="cd12916">
    <property type="entry name" value="VKOR_1"/>
    <property type="match status" value="1"/>
</dbReference>
<dbReference type="InterPro" id="IPR038354">
    <property type="entry name" value="VKOR_sf"/>
</dbReference>
<dbReference type="OrthoDB" id="185994at2"/>
<dbReference type="EMBL" id="NTFS01000159">
    <property type="protein sequence ID" value="PAX53226.1"/>
    <property type="molecule type" value="Genomic_DNA"/>
</dbReference>
<dbReference type="InterPro" id="IPR012932">
    <property type="entry name" value="VKOR"/>
</dbReference>
<keyword evidence="6" id="KW-0560">Oxidoreductase</keyword>
<dbReference type="Proteomes" id="UP000218238">
    <property type="component" value="Unassembled WGS sequence"/>
</dbReference>
<proteinExistence type="inferred from homology"/>
<organism evidence="12 13">
    <name type="scientific">Brunnivagina elsteri CCALA 953</name>
    <dbReference type="NCBI Taxonomy" id="987040"/>
    <lineage>
        <taxon>Bacteria</taxon>
        <taxon>Bacillati</taxon>
        <taxon>Cyanobacteriota</taxon>
        <taxon>Cyanophyceae</taxon>
        <taxon>Nostocales</taxon>
        <taxon>Calotrichaceae</taxon>
        <taxon>Brunnivagina</taxon>
    </lineage>
</organism>
<evidence type="ECO:0000256" key="1">
    <source>
        <dbReference type="ARBA" id="ARBA00004141"/>
    </source>
</evidence>
<evidence type="ECO:0000256" key="9">
    <source>
        <dbReference type="ARBA" id="ARBA00023284"/>
    </source>
</evidence>
<keyword evidence="4" id="KW-0874">Quinone</keyword>
<dbReference type="GO" id="GO:0016020">
    <property type="term" value="C:membrane"/>
    <property type="evidence" value="ECO:0007669"/>
    <property type="project" value="UniProtKB-SubCell"/>
</dbReference>
<evidence type="ECO:0000256" key="10">
    <source>
        <dbReference type="SAM" id="Phobius"/>
    </source>
</evidence>
<comment type="subcellular location">
    <subcellularLocation>
        <location evidence="1">Membrane</location>
        <topology evidence="1">Multi-pass membrane protein</topology>
    </subcellularLocation>
</comment>
<keyword evidence="8" id="KW-1015">Disulfide bond</keyword>
<dbReference type="Gene3D" id="1.20.1440.130">
    <property type="entry name" value="VKOR domain"/>
    <property type="match status" value="1"/>
</dbReference>
<dbReference type="GO" id="GO:0016491">
    <property type="term" value="F:oxidoreductase activity"/>
    <property type="evidence" value="ECO:0007669"/>
    <property type="project" value="UniProtKB-KW"/>
</dbReference>
<feature type="transmembrane region" description="Helical" evidence="10">
    <location>
        <begin position="75"/>
        <end position="94"/>
    </location>
</feature>
<feature type="transmembrane region" description="Helical" evidence="10">
    <location>
        <begin position="136"/>
        <end position="157"/>
    </location>
</feature>
<dbReference type="GO" id="GO:0048038">
    <property type="term" value="F:quinone binding"/>
    <property type="evidence" value="ECO:0007669"/>
    <property type="project" value="UniProtKB-KW"/>
</dbReference>
<evidence type="ECO:0000256" key="7">
    <source>
        <dbReference type="ARBA" id="ARBA00023136"/>
    </source>
</evidence>
<feature type="domain" description="Thioredoxin" evidence="11">
    <location>
        <begin position="222"/>
        <end position="345"/>
    </location>
</feature>